<feature type="compositionally biased region" description="Basic and acidic residues" evidence="1">
    <location>
        <begin position="97"/>
        <end position="118"/>
    </location>
</feature>
<evidence type="ECO:0000313" key="2">
    <source>
        <dbReference type="EMBL" id="KAG7294238.1"/>
    </source>
</evidence>
<evidence type="ECO:0000313" key="3">
    <source>
        <dbReference type="Proteomes" id="UP001197093"/>
    </source>
</evidence>
<protein>
    <submittedName>
        <fullName evidence="2">Uncharacterized protein</fullName>
    </submittedName>
</protein>
<evidence type="ECO:0000256" key="1">
    <source>
        <dbReference type="SAM" id="MobiDB-lite"/>
    </source>
</evidence>
<feature type="compositionally biased region" description="Polar residues" evidence="1">
    <location>
        <begin position="57"/>
        <end position="66"/>
    </location>
</feature>
<feature type="region of interest" description="Disordered" evidence="1">
    <location>
        <begin position="1"/>
        <end position="118"/>
    </location>
</feature>
<sequence>MDEGSKATSSGPSLERRAHAEAAAPNQQEDMQLSPEKQSPDTVCEESTMAVGMANLTPHQNGTDLPSSEDARRASGSRKANAREKQRANRQLKRQLRRESAAPEQTEKPAGGDRHRPSPVERRMVFFMKMCSWAYPFVHSDAGLRADQDGQELDYPTVHAISQVVEQCWLSQKEGGAGKVGGGGGATLKFHSVEELEQFVAAKEKEVAYVEKQLSAMPALQDPAWEAYVTQLDAETPVPVDEALEGPADFLRHTIVPCLRAQVRSLNAKVARSRVLEQKHEELKRTCERQKALGARVQSLRQIQAWVMPVCPVWKEIETEIKQAQKEILDPRAWARLQEQMEKAWLEYQAVLNQACGP</sequence>
<dbReference type="EMBL" id="JAHCVI010000001">
    <property type="protein sequence ID" value="KAG7294238.1"/>
    <property type="molecule type" value="Genomic_DNA"/>
</dbReference>
<name>A0AAD4F644_9PEZI</name>
<proteinExistence type="predicted"/>
<feature type="compositionally biased region" description="Polar residues" evidence="1">
    <location>
        <begin position="1"/>
        <end position="12"/>
    </location>
</feature>
<feature type="compositionally biased region" description="Polar residues" evidence="1">
    <location>
        <begin position="25"/>
        <end position="41"/>
    </location>
</feature>
<dbReference type="Proteomes" id="UP001197093">
    <property type="component" value="Unassembled WGS sequence"/>
</dbReference>
<keyword evidence="3" id="KW-1185">Reference proteome</keyword>
<gene>
    <name evidence="2" type="ORF">NEMBOFW57_004308</name>
</gene>
<organism evidence="2 3">
    <name type="scientific">Staphylotrichum longicolle</name>
    <dbReference type="NCBI Taxonomy" id="669026"/>
    <lineage>
        <taxon>Eukaryota</taxon>
        <taxon>Fungi</taxon>
        <taxon>Dikarya</taxon>
        <taxon>Ascomycota</taxon>
        <taxon>Pezizomycotina</taxon>
        <taxon>Sordariomycetes</taxon>
        <taxon>Sordariomycetidae</taxon>
        <taxon>Sordariales</taxon>
        <taxon>Chaetomiaceae</taxon>
        <taxon>Staphylotrichum</taxon>
    </lineage>
</organism>
<reference evidence="2" key="1">
    <citation type="submission" date="2023-02" db="EMBL/GenBank/DDBJ databases">
        <authorList>
            <person name="Palmer J.M."/>
        </authorList>
    </citation>
    <scope>NUCLEOTIDE SEQUENCE</scope>
    <source>
        <strain evidence="2">FW57</strain>
    </source>
</reference>
<accession>A0AAD4F644</accession>
<dbReference type="AlphaFoldDB" id="A0AAD4F644"/>
<comment type="caution">
    <text evidence="2">The sequence shown here is derived from an EMBL/GenBank/DDBJ whole genome shotgun (WGS) entry which is preliminary data.</text>
</comment>